<gene>
    <name evidence="1" type="ORF">QN326_00860</name>
</gene>
<evidence type="ECO:0008006" key="3">
    <source>
        <dbReference type="Google" id="ProtNLM"/>
    </source>
</evidence>
<sequence length="58" mass="7000">MAIIIKKKCQNGNLYIHYSNGKIKTIKKDGTIQWRTKKIKFKNPKRLFNESLFLFRKE</sequence>
<protein>
    <recommendedName>
        <fullName evidence="3">50S ribosomal protein L33</fullName>
    </recommendedName>
</protein>
<name>A0ABZ3CC82_9MOLU</name>
<evidence type="ECO:0000313" key="1">
    <source>
        <dbReference type="EMBL" id="WZX02121.1"/>
    </source>
</evidence>
<proteinExistence type="predicted"/>
<evidence type="ECO:0000313" key="2">
    <source>
        <dbReference type="Proteomes" id="UP001483898"/>
    </source>
</evidence>
<dbReference type="RefSeq" id="WP_342386622.1">
    <property type="nucleotide sequence ID" value="NZ_CP128414.1"/>
</dbReference>
<reference evidence="1" key="1">
    <citation type="submission" date="2023-06" db="EMBL/GenBank/DDBJ databases">
        <title>Complete Genome of Candidatus Phytoplasma asteris M8.</title>
        <authorList>
            <person name="Toth R."/>
            <person name="Ilic A.-M."/>
            <person name="Huettel B."/>
            <person name="Duduk B."/>
            <person name="Kube M."/>
        </authorList>
    </citation>
    <scope>NUCLEOTIDE SEQUENCE [LARGE SCALE GENOMIC DNA]</scope>
    <source>
        <strain evidence="1">M8</strain>
    </source>
</reference>
<dbReference type="Proteomes" id="UP001483898">
    <property type="component" value="Chromosome"/>
</dbReference>
<keyword evidence="2" id="KW-1185">Reference proteome</keyword>
<organism evidence="1 2">
    <name type="scientific">Candidatus Phytoplasma asteris</name>
    <dbReference type="NCBI Taxonomy" id="85620"/>
    <lineage>
        <taxon>Bacteria</taxon>
        <taxon>Bacillati</taxon>
        <taxon>Mycoplasmatota</taxon>
        <taxon>Mollicutes</taxon>
        <taxon>Acholeplasmatales</taxon>
        <taxon>Acholeplasmataceae</taxon>
        <taxon>Candidatus Phytoplasma</taxon>
        <taxon>16SrI (Aster yellows group)</taxon>
    </lineage>
</organism>
<accession>A0ABZ3CC82</accession>
<dbReference type="EMBL" id="CP128414">
    <property type="protein sequence ID" value="WZX02121.1"/>
    <property type="molecule type" value="Genomic_DNA"/>
</dbReference>